<evidence type="ECO:0000313" key="2">
    <source>
        <dbReference type="EMBL" id="RYN61861.1"/>
    </source>
</evidence>
<feature type="region of interest" description="Disordered" evidence="1">
    <location>
        <begin position="1"/>
        <end position="74"/>
    </location>
</feature>
<organism evidence="2 3">
    <name type="scientific">Alternaria tenuissima</name>
    <dbReference type="NCBI Taxonomy" id="119927"/>
    <lineage>
        <taxon>Eukaryota</taxon>
        <taxon>Fungi</taxon>
        <taxon>Dikarya</taxon>
        <taxon>Ascomycota</taxon>
        <taxon>Pezizomycotina</taxon>
        <taxon>Dothideomycetes</taxon>
        <taxon>Pleosporomycetidae</taxon>
        <taxon>Pleosporales</taxon>
        <taxon>Pleosporineae</taxon>
        <taxon>Pleosporaceae</taxon>
        <taxon>Alternaria</taxon>
        <taxon>Alternaria sect. Alternaria</taxon>
        <taxon>Alternaria alternata complex</taxon>
    </lineage>
</organism>
<proteinExistence type="predicted"/>
<evidence type="ECO:0000256" key="1">
    <source>
        <dbReference type="SAM" id="MobiDB-lite"/>
    </source>
</evidence>
<comment type="caution">
    <text evidence="2">The sequence shown here is derived from an EMBL/GenBank/DDBJ whole genome shotgun (WGS) entry which is preliminary data.</text>
</comment>
<dbReference type="Proteomes" id="UP000292402">
    <property type="component" value="Unassembled WGS sequence"/>
</dbReference>
<evidence type="ECO:0000313" key="3">
    <source>
        <dbReference type="Proteomes" id="UP000292402"/>
    </source>
</evidence>
<dbReference type="AlphaFoldDB" id="A0A4Q4MX29"/>
<reference evidence="3" key="1">
    <citation type="journal article" date="2019" name="bioRxiv">
        <title>Genomics, evolutionary history and diagnostics of the Alternaria alternata species group including apple and Asian pear pathotypes.</title>
        <authorList>
            <person name="Armitage A.D."/>
            <person name="Cockerton H.M."/>
            <person name="Sreenivasaprasad S."/>
            <person name="Woodhall J.W."/>
            <person name="Lane C.R."/>
            <person name="Harrison R.J."/>
            <person name="Clarkson J.P."/>
        </authorList>
    </citation>
    <scope>NUCLEOTIDE SEQUENCE [LARGE SCALE GENOMIC DNA]</scope>
    <source>
        <strain evidence="3">FERA 1082</strain>
    </source>
</reference>
<protein>
    <submittedName>
        <fullName evidence="2">Uncharacterized protein</fullName>
    </submittedName>
</protein>
<dbReference type="EMBL" id="PDXA01000001">
    <property type="protein sequence ID" value="RYN61861.1"/>
    <property type="molecule type" value="Genomic_DNA"/>
</dbReference>
<sequence>MIGWGPLAKKRNAEQYHPRGQSAATRGNVGGIQKTLEMTPGISHPVNGDGGTGSGHDRSEKKFGMVLYLHKRTH</sequence>
<name>A0A4Q4MX29_9PLEO</name>
<accession>A0A4Q4MX29</accession>
<gene>
    <name evidence="2" type="ORF">AA0114_g473</name>
</gene>